<dbReference type="Gene3D" id="1.10.260.40">
    <property type="entry name" value="lambda repressor-like DNA-binding domains"/>
    <property type="match status" value="1"/>
</dbReference>
<dbReference type="Pfam" id="PF13560">
    <property type="entry name" value="HTH_31"/>
    <property type="match status" value="1"/>
</dbReference>
<organism evidence="3">
    <name type="scientific">Streptomyces sp. R17</name>
    <dbReference type="NCBI Taxonomy" id="3238626"/>
    <lineage>
        <taxon>Bacteria</taxon>
        <taxon>Bacillati</taxon>
        <taxon>Actinomycetota</taxon>
        <taxon>Actinomycetes</taxon>
        <taxon>Kitasatosporales</taxon>
        <taxon>Streptomycetaceae</taxon>
        <taxon>Streptomyces</taxon>
    </lineage>
</organism>
<dbReference type="CDD" id="cd00093">
    <property type="entry name" value="HTH_XRE"/>
    <property type="match status" value="1"/>
</dbReference>
<feature type="region of interest" description="Disordered" evidence="1">
    <location>
        <begin position="1"/>
        <end position="29"/>
    </location>
</feature>
<sequence length="141" mass="15020">MSDPGVGVRHLQRGTLQGRAGRKGGNAGLPVESMERILGRAVRERRGKTGMTQARLAELSGMTQAAISRLERGKCMPTFPLLERISRAFEATLLVTVEPGRGVTVTFADPDDGLRQGSETRIRNGLLPGQRNGGAVAARAS</sequence>
<dbReference type="InterPro" id="IPR010982">
    <property type="entry name" value="Lambda_DNA-bd_dom_sf"/>
</dbReference>
<proteinExistence type="predicted"/>
<dbReference type="EMBL" id="CP163433">
    <property type="protein sequence ID" value="XDQ22715.1"/>
    <property type="molecule type" value="Genomic_DNA"/>
</dbReference>
<evidence type="ECO:0000256" key="1">
    <source>
        <dbReference type="SAM" id="MobiDB-lite"/>
    </source>
</evidence>
<dbReference type="SMART" id="SM00530">
    <property type="entry name" value="HTH_XRE"/>
    <property type="match status" value="1"/>
</dbReference>
<evidence type="ECO:0000259" key="2">
    <source>
        <dbReference type="PROSITE" id="PS50943"/>
    </source>
</evidence>
<dbReference type="PROSITE" id="PS50943">
    <property type="entry name" value="HTH_CROC1"/>
    <property type="match status" value="1"/>
</dbReference>
<accession>A0AB39NYL6</accession>
<reference evidence="3" key="1">
    <citation type="submission" date="2024-07" db="EMBL/GenBank/DDBJ databases">
        <authorList>
            <person name="Yu S.T."/>
        </authorList>
    </citation>
    <scope>NUCLEOTIDE SEQUENCE</scope>
    <source>
        <strain evidence="3">R17</strain>
    </source>
</reference>
<feature type="domain" description="HTH cro/C1-type" evidence="2">
    <location>
        <begin position="42"/>
        <end position="96"/>
    </location>
</feature>
<dbReference type="GO" id="GO:0003677">
    <property type="term" value="F:DNA binding"/>
    <property type="evidence" value="ECO:0007669"/>
    <property type="project" value="InterPro"/>
</dbReference>
<gene>
    <name evidence="3" type="ORF">AB5J48_13175</name>
</gene>
<protein>
    <submittedName>
        <fullName evidence="3">Helix-turn-helix transcriptional regulator</fullName>
    </submittedName>
</protein>
<dbReference type="SUPFAM" id="SSF47413">
    <property type="entry name" value="lambda repressor-like DNA-binding domains"/>
    <property type="match status" value="1"/>
</dbReference>
<dbReference type="InterPro" id="IPR001387">
    <property type="entry name" value="Cro/C1-type_HTH"/>
</dbReference>
<dbReference type="RefSeq" id="WP_369153408.1">
    <property type="nucleotide sequence ID" value="NZ_CP163433.1"/>
</dbReference>
<evidence type="ECO:0000313" key="3">
    <source>
        <dbReference type="EMBL" id="XDQ22715.1"/>
    </source>
</evidence>
<name>A0AB39NYL6_9ACTN</name>
<dbReference type="AlphaFoldDB" id="A0AB39NYL6"/>